<organism evidence="8 9">
    <name type="scientific">Candidatus Kaiserbacteria bacterium RIFCSPLOWO2_01_FULL_55_19</name>
    <dbReference type="NCBI Taxonomy" id="1798516"/>
    <lineage>
        <taxon>Bacteria</taxon>
        <taxon>Candidatus Kaiseribacteriota</taxon>
    </lineage>
</organism>
<evidence type="ECO:0000256" key="1">
    <source>
        <dbReference type="ARBA" id="ARBA00004141"/>
    </source>
</evidence>
<comment type="subcellular location">
    <subcellularLocation>
        <location evidence="1">Membrane</location>
        <topology evidence="1">Multi-pass membrane protein</topology>
    </subcellularLocation>
</comment>
<evidence type="ECO:0000256" key="4">
    <source>
        <dbReference type="ARBA" id="ARBA00022989"/>
    </source>
</evidence>
<evidence type="ECO:0000256" key="6">
    <source>
        <dbReference type="SAM" id="Phobius"/>
    </source>
</evidence>
<dbReference type="STRING" id="1798516.A2950_00465"/>
<protein>
    <recommendedName>
        <fullName evidence="7">GtrA/DPMS transmembrane domain-containing protein</fullName>
    </recommendedName>
</protein>
<keyword evidence="4 6" id="KW-1133">Transmembrane helix</keyword>
<sequence>MIGRATDFYTQLNERYPAYTRVFRFLLSGGTALGTDLVLLYLFTDIFGIWYLASAVAAFILAFGVSFMLHKFWTFGDHSREGIHMQMGIYFLVAVTNLVLNTLLVFLFVEWVTLHYLLAQIFASALIAIESFFIYHRFIFQKTTTI</sequence>
<evidence type="ECO:0000313" key="9">
    <source>
        <dbReference type="Proteomes" id="UP000176714"/>
    </source>
</evidence>
<evidence type="ECO:0000256" key="5">
    <source>
        <dbReference type="ARBA" id="ARBA00023136"/>
    </source>
</evidence>
<feature type="transmembrane region" description="Helical" evidence="6">
    <location>
        <begin position="115"/>
        <end position="135"/>
    </location>
</feature>
<dbReference type="Proteomes" id="UP000176714">
    <property type="component" value="Unassembled WGS sequence"/>
</dbReference>
<dbReference type="GO" id="GO:0005886">
    <property type="term" value="C:plasma membrane"/>
    <property type="evidence" value="ECO:0007669"/>
    <property type="project" value="TreeGrafter"/>
</dbReference>
<evidence type="ECO:0000259" key="7">
    <source>
        <dbReference type="Pfam" id="PF04138"/>
    </source>
</evidence>
<evidence type="ECO:0000256" key="2">
    <source>
        <dbReference type="ARBA" id="ARBA00009399"/>
    </source>
</evidence>
<comment type="similarity">
    <text evidence="2">Belongs to the GtrA family.</text>
</comment>
<reference evidence="8 9" key="1">
    <citation type="journal article" date="2016" name="Nat. Commun.">
        <title>Thousands of microbial genomes shed light on interconnected biogeochemical processes in an aquifer system.</title>
        <authorList>
            <person name="Anantharaman K."/>
            <person name="Brown C.T."/>
            <person name="Hug L.A."/>
            <person name="Sharon I."/>
            <person name="Castelle C.J."/>
            <person name="Probst A.J."/>
            <person name="Thomas B.C."/>
            <person name="Singh A."/>
            <person name="Wilkins M.J."/>
            <person name="Karaoz U."/>
            <person name="Brodie E.L."/>
            <person name="Williams K.H."/>
            <person name="Hubbard S.S."/>
            <person name="Banfield J.F."/>
        </authorList>
    </citation>
    <scope>NUCLEOTIDE SEQUENCE [LARGE SCALE GENOMIC DNA]</scope>
</reference>
<feature type="transmembrane region" description="Helical" evidence="6">
    <location>
        <begin position="49"/>
        <end position="69"/>
    </location>
</feature>
<keyword evidence="3 6" id="KW-0812">Transmembrane</keyword>
<dbReference type="PANTHER" id="PTHR38459">
    <property type="entry name" value="PROPHAGE BACTOPRENOL-LINKED GLUCOSE TRANSLOCASE HOMOLOG"/>
    <property type="match status" value="1"/>
</dbReference>
<accession>A0A1F6ESG4</accession>
<feature type="transmembrane region" description="Helical" evidence="6">
    <location>
        <begin position="21"/>
        <end position="43"/>
    </location>
</feature>
<evidence type="ECO:0000256" key="3">
    <source>
        <dbReference type="ARBA" id="ARBA00022692"/>
    </source>
</evidence>
<name>A0A1F6ESG4_9BACT</name>
<dbReference type="InterPro" id="IPR051401">
    <property type="entry name" value="GtrA_CellWall_Glycosyl"/>
</dbReference>
<dbReference type="GO" id="GO:0000271">
    <property type="term" value="P:polysaccharide biosynthetic process"/>
    <property type="evidence" value="ECO:0007669"/>
    <property type="project" value="InterPro"/>
</dbReference>
<dbReference type="AlphaFoldDB" id="A0A1F6ESG4"/>
<comment type="caution">
    <text evidence="8">The sequence shown here is derived from an EMBL/GenBank/DDBJ whole genome shotgun (WGS) entry which is preliminary data.</text>
</comment>
<gene>
    <name evidence="8" type="ORF">A2950_00465</name>
</gene>
<dbReference type="PANTHER" id="PTHR38459:SF1">
    <property type="entry name" value="PROPHAGE BACTOPRENOL-LINKED GLUCOSE TRANSLOCASE HOMOLOG"/>
    <property type="match status" value="1"/>
</dbReference>
<feature type="transmembrane region" description="Helical" evidence="6">
    <location>
        <begin position="89"/>
        <end position="109"/>
    </location>
</feature>
<dbReference type="Pfam" id="PF04138">
    <property type="entry name" value="GtrA_DPMS_TM"/>
    <property type="match status" value="1"/>
</dbReference>
<proteinExistence type="inferred from homology"/>
<dbReference type="EMBL" id="MFMD01000006">
    <property type="protein sequence ID" value="OGG76593.1"/>
    <property type="molecule type" value="Genomic_DNA"/>
</dbReference>
<feature type="domain" description="GtrA/DPMS transmembrane" evidence="7">
    <location>
        <begin position="24"/>
        <end position="140"/>
    </location>
</feature>
<dbReference type="InterPro" id="IPR007267">
    <property type="entry name" value="GtrA_DPMS_TM"/>
</dbReference>
<keyword evidence="5 6" id="KW-0472">Membrane</keyword>
<evidence type="ECO:0000313" key="8">
    <source>
        <dbReference type="EMBL" id="OGG76593.1"/>
    </source>
</evidence>